<dbReference type="OrthoDB" id="2975066at2759"/>
<evidence type="ECO:0008006" key="4">
    <source>
        <dbReference type="Google" id="ProtNLM"/>
    </source>
</evidence>
<sequence>MHDIQIVLCDRCNHTFTSRTHTRPEIEHFRSAMPSEADTARHHMVIDEGEKELMRYDVELEKLREIIRNMESEKNALQARISERRYLVSAIRRVPVEIWDPIFRDVVVSWPKDYRGIPAGYSLYVHYDWDFGASESEHERASRQPGDVIAPPLILSQVSSHWRTLVKSLPHLWSSISVDTYGLDRDICLLLEMYYKNSGEHPLTIEIIDSGWKGDNGFDHRLQYMIEELDWDPEEASRIVFLSLMMEMYRCRELRLDLVEDHLETGDALDVSFPILRSFTNGNRCDPGLSELQWLWRAIQRAPHLTHIETGHFRNLPMIPFRHLKSLTISSARGLSRLLATLSSCPHIDTLNIQNFRQDPMEDRQTGSVVLVGVRNFTVGVNDCEPEQVRLLLSSLTILSLVKLEIHSWFDGSEGSTASSQHDNWPWQCLYSFLERSSCPLKDLSISVSTRMFVGGVHILSQIFRLSWSLISITLTIVEHIRDSPPPNFQSCMSEMFSRLSVRPHGPSSSPSQVDVPMLRRFHLRLEQDRHPLPKVEIGKDILSFAKSRSEQQLELWGMADTILPLIEFSFKIQKNGHCRMLEHEGVLPVFTKGSDDENKDLLKPLRALTAGGMGCAIYET</sequence>
<keyword evidence="1" id="KW-0175">Coiled coil</keyword>
<keyword evidence="3" id="KW-1185">Reference proteome</keyword>
<dbReference type="AlphaFoldDB" id="V2YR01"/>
<protein>
    <recommendedName>
        <fullName evidence="4">F-box domain-containing protein</fullName>
    </recommendedName>
</protein>
<evidence type="ECO:0000313" key="2">
    <source>
        <dbReference type="EMBL" id="ESK94099.1"/>
    </source>
</evidence>
<feature type="coiled-coil region" evidence="1">
    <location>
        <begin position="46"/>
        <end position="80"/>
    </location>
</feature>
<gene>
    <name evidence="2" type="ORF">Moror_12844</name>
</gene>
<dbReference type="KEGG" id="mrr:Moror_12844"/>
<reference evidence="2 3" key="1">
    <citation type="journal article" date="2014" name="BMC Genomics">
        <title>Genome and secretome analysis of the hemibiotrophic fungal pathogen, Moniliophthora roreri, which causes frosty pod rot disease of cacao: mechanisms of the biotrophic and necrotrophic phases.</title>
        <authorList>
            <person name="Meinhardt L.W."/>
            <person name="Costa G.G.L."/>
            <person name="Thomazella D.P.T."/>
            <person name="Teixeira P.J.P.L."/>
            <person name="Carazzolle M.F."/>
            <person name="Schuster S.C."/>
            <person name="Carlson J.E."/>
            <person name="Guiltinan M.J."/>
            <person name="Mieczkowski P."/>
            <person name="Farmer A."/>
            <person name="Ramaraj T."/>
            <person name="Crozier J."/>
            <person name="Davis R.E."/>
            <person name="Shao J."/>
            <person name="Melnick R.L."/>
            <person name="Pereira G.A.G."/>
            <person name="Bailey B.A."/>
        </authorList>
    </citation>
    <scope>NUCLEOTIDE SEQUENCE [LARGE SCALE GENOMIC DNA]</scope>
    <source>
        <strain evidence="2 3">MCA 2997</strain>
    </source>
</reference>
<dbReference type="EMBL" id="AWSO01000155">
    <property type="protein sequence ID" value="ESK94099.1"/>
    <property type="molecule type" value="Genomic_DNA"/>
</dbReference>
<comment type="caution">
    <text evidence="2">The sequence shown here is derived from an EMBL/GenBank/DDBJ whole genome shotgun (WGS) entry which is preliminary data.</text>
</comment>
<organism evidence="2 3">
    <name type="scientific">Moniliophthora roreri (strain MCA 2997)</name>
    <name type="common">Cocoa frosty pod rot fungus</name>
    <name type="synonym">Crinipellis roreri</name>
    <dbReference type="NCBI Taxonomy" id="1381753"/>
    <lineage>
        <taxon>Eukaryota</taxon>
        <taxon>Fungi</taxon>
        <taxon>Dikarya</taxon>
        <taxon>Basidiomycota</taxon>
        <taxon>Agaricomycotina</taxon>
        <taxon>Agaricomycetes</taxon>
        <taxon>Agaricomycetidae</taxon>
        <taxon>Agaricales</taxon>
        <taxon>Marasmiineae</taxon>
        <taxon>Marasmiaceae</taxon>
        <taxon>Moniliophthora</taxon>
    </lineage>
</organism>
<dbReference type="SUPFAM" id="SSF52047">
    <property type="entry name" value="RNI-like"/>
    <property type="match status" value="1"/>
</dbReference>
<proteinExistence type="predicted"/>
<evidence type="ECO:0000256" key="1">
    <source>
        <dbReference type="SAM" id="Coils"/>
    </source>
</evidence>
<dbReference type="HOGENOM" id="CLU_018544_8_0_1"/>
<accession>V2YR01</accession>
<name>V2YR01_MONRO</name>
<evidence type="ECO:0000313" key="3">
    <source>
        <dbReference type="Proteomes" id="UP000017559"/>
    </source>
</evidence>
<dbReference type="Proteomes" id="UP000017559">
    <property type="component" value="Unassembled WGS sequence"/>
</dbReference>